<organism evidence="1 2">
    <name type="scientific">Dendrobium chrysotoxum</name>
    <name type="common">Orchid</name>
    <dbReference type="NCBI Taxonomy" id="161865"/>
    <lineage>
        <taxon>Eukaryota</taxon>
        <taxon>Viridiplantae</taxon>
        <taxon>Streptophyta</taxon>
        <taxon>Embryophyta</taxon>
        <taxon>Tracheophyta</taxon>
        <taxon>Spermatophyta</taxon>
        <taxon>Magnoliopsida</taxon>
        <taxon>Liliopsida</taxon>
        <taxon>Asparagales</taxon>
        <taxon>Orchidaceae</taxon>
        <taxon>Epidendroideae</taxon>
        <taxon>Malaxideae</taxon>
        <taxon>Dendrobiinae</taxon>
        <taxon>Dendrobium</taxon>
    </lineage>
</organism>
<reference evidence="1 2" key="1">
    <citation type="journal article" date="2021" name="Hortic Res">
        <title>Chromosome-scale assembly of the Dendrobium chrysotoxum genome enhances the understanding of orchid evolution.</title>
        <authorList>
            <person name="Zhang Y."/>
            <person name="Zhang G.Q."/>
            <person name="Zhang D."/>
            <person name="Liu X.D."/>
            <person name="Xu X.Y."/>
            <person name="Sun W.H."/>
            <person name="Yu X."/>
            <person name="Zhu X."/>
            <person name="Wang Z.W."/>
            <person name="Zhao X."/>
            <person name="Zhong W.Y."/>
            <person name="Chen H."/>
            <person name="Yin W.L."/>
            <person name="Huang T."/>
            <person name="Niu S.C."/>
            <person name="Liu Z.J."/>
        </authorList>
    </citation>
    <scope>NUCLEOTIDE SEQUENCE [LARGE SCALE GENOMIC DNA]</scope>
    <source>
        <strain evidence="1">Lindl</strain>
    </source>
</reference>
<comment type="caution">
    <text evidence="1">The sequence shown here is derived from an EMBL/GenBank/DDBJ whole genome shotgun (WGS) entry which is preliminary data.</text>
</comment>
<evidence type="ECO:0000313" key="2">
    <source>
        <dbReference type="Proteomes" id="UP000775213"/>
    </source>
</evidence>
<sequence>MATRTQMLQESRSQHVVGMNKYLKLFQDMRPPLFNEKLLDSVSCPDERKVSLATLVLDGEA</sequence>
<dbReference type="Proteomes" id="UP000775213">
    <property type="component" value="Unassembled WGS sequence"/>
</dbReference>
<accession>A0AAV7HSB8</accession>
<name>A0AAV7HSB8_DENCH</name>
<gene>
    <name evidence="1" type="ORF">IEQ34_000236</name>
</gene>
<dbReference type="AlphaFoldDB" id="A0AAV7HSB8"/>
<protein>
    <submittedName>
        <fullName evidence="1">Uncharacterized protein</fullName>
    </submittedName>
</protein>
<proteinExistence type="predicted"/>
<dbReference type="EMBL" id="JAGFBR010000001">
    <property type="protein sequence ID" value="KAH0470513.1"/>
    <property type="molecule type" value="Genomic_DNA"/>
</dbReference>
<evidence type="ECO:0000313" key="1">
    <source>
        <dbReference type="EMBL" id="KAH0470513.1"/>
    </source>
</evidence>
<keyword evidence="2" id="KW-1185">Reference proteome</keyword>